<keyword evidence="6" id="KW-0326">Glycosidase</keyword>
<keyword evidence="4" id="KW-0234">DNA repair</keyword>
<dbReference type="InterPro" id="IPR011257">
    <property type="entry name" value="DNA_glycosylase"/>
</dbReference>
<dbReference type="Gene3D" id="1.10.1670.40">
    <property type="match status" value="1"/>
</dbReference>
<dbReference type="SMART" id="SM00478">
    <property type="entry name" value="ENDO3c"/>
    <property type="match status" value="1"/>
</dbReference>
<dbReference type="GO" id="GO:0032131">
    <property type="term" value="F:alkylated DNA binding"/>
    <property type="evidence" value="ECO:0007669"/>
    <property type="project" value="TreeGrafter"/>
</dbReference>
<dbReference type="GO" id="GO:0006307">
    <property type="term" value="P:DNA alkylation repair"/>
    <property type="evidence" value="ECO:0007669"/>
    <property type="project" value="TreeGrafter"/>
</dbReference>
<accession>H8XQG3</accession>
<dbReference type="Pfam" id="PF00730">
    <property type="entry name" value="HhH-GPD"/>
    <property type="match status" value="1"/>
</dbReference>
<proteinExistence type="predicted"/>
<protein>
    <recommendedName>
        <fullName evidence="2">DNA-3-methyladenine glycosylase II</fullName>
        <ecNumber evidence="2">3.2.2.21</ecNumber>
    </recommendedName>
</protein>
<dbReference type="Gene3D" id="1.10.340.30">
    <property type="entry name" value="Hypothetical protein, domain 2"/>
    <property type="match status" value="1"/>
</dbReference>
<dbReference type="CDD" id="cd00056">
    <property type="entry name" value="ENDO3c"/>
    <property type="match status" value="1"/>
</dbReference>
<evidence type="ECO:0000313" key="6">
    <source>
        <dbReference type="EMBL" id="CCG52457.1"/>
    </source>
</evidence>
<dbReference type="EC" id="3.2.2.21" evidence="2"/>
<keyword evidence="6" id="KW-0378">Hydrolase</keyword>
<dbReference type="eggNOG" id="COG0122">
    <property type="taxonomic scope" value="Bacteria"/>
</dbReference>
<dbReference type="Proteomes" id="UP000007599">
    <property type="component" value="Chromosome I"/>
</dbReference>
<evidence type="ECO:0000256" key="3">
    <source>
        <dbReference type="ARBA" id="ARBA00022763"/>
    </source>
</evidence>
<dbReference type="KEGG" id="fin:KQS_02325"/>
<reference evidence="6 7" key="1">
    <citation type="journal article" date="2012" name="J. Bacteriol.">
        <title>Complete Genome Sequence of Flavobacterium indicum GPSTA100-9T, Isolated from Warm Spring Water.</title>
        <authorList>
            <person name="Barbier P."/>
            <person name="Houel A."/>
            <person name="Loux V."/>
            <person name="Poulain J."/>
            <person name="Bernardet J.F."/>
            <person name="Touchon M."/>
            <person name="Duchaud E."/>
        </authorList>
    </citation>
    <scope>NUCLEOTIDE SEQUENCE [LARGE SCALE GENOMIC DNA]</scope>
    <source>
        <strain evidence="7">DSM 17447 / CIP 109464 / GPTSA100-9</strain>
    </source>
</reference>
<gene>
    <name evidence="6" type="ordered locus">KQS_02325</name>
</gene>
<keyword evidence="3" id="KW-0227">DNA damage</keyword>
<dbReference type="STRING" id="1094466.KQS_02325"/>
<dbReference type="GO" id="GO:0032993">
    <property type="term" value="C:protein-DNA complex"/>
    <property type="evidence" value="ECO:0007669"/>
    <property type="project" value="TreeGrafter"/>
</dbReference>
<name>H8XQG3_FLAIG</name>
<dbReference type="InterPro" id="IPR051912">
    <property type="entry name" value="Alkylbase_DNA_Glycosylase/TA"/>
</dbReference>
<dbReference type="OrthoDB" id="9785929at2"/>
<dbReference type="GO" id="GO:0006285">
    <property type="term" value="P:base-excision repair, AP site formation"/>
    <property type="evidence" value="ECO:0007669"/>
    <property type="project" value="TreeGrafter"/>
</dbReference>
<sequence>MLENIKQLSTIEPKFQNIIDEFGLPEIKTRPQGFVALVQLILEQQVSIASAEACFRKIESKIQKVEPLPLLSLSDEELKACGVSRQKINYLKNLAEQIILQTFDPLNLEQLSEKEAFQELVQLKGIGKWTAEVYLMFCLQKKNIFPIGDIAIQRAMTDIFDCKTTDEMLLKANQWEPYRTLASYLLWHYYLGKRNRL</sequence>
<evidence type="ECO:0000259" key="5">
    <source>
        <dbReference type="SMART" id="SM00478"/>
    </source>
</evidence>
<dbReference type="EMBL" id="HE774682">
    <property type="protein sequence ID" value="CCG52457.1"/>
    <property type="molecule type" value="Genomic_DNA"/>
</dbReference>
<dbReference type="GO" id="GO:0005737">
    <property type="term" value="C:cytoplasm"/>
    <property type="evidence" value="ECO:0007669"/>
    <property type="project" value="TreeGrafter"/>
</dbReference>
<keyword evidence="7" id="KW-1185">Reference proteome</keyword>
<dbReference type="HOGENOM" id="CLU_000445_72_5_10"/>
<reference evidence="7" key="2">
    <citation type="submission" date="2012-03" db="EMBL/GenBank/DDBJ databases">
        <title>Complete genome sequence of Flavobacterium indicum GPTSA100-9T, isolated from warm spring water.</title>
        <authorList>
            <person name="Barbier P."/>
            <person name="Houel A."/>
            <person name="Loux V."/>
            <person name="Poulain J."/>
            <person name="Bernardet J.-F."/>
            <person name="Touchon M."/>
            <person name="Duchaud E."/>
        </authorList>
    </citation>
    <scope>NUCLEOTIDE SEQUENCE [LARGE SCALE GENOMIC DNA]</scope>
    <source>
        <strain evidence="7">DSM 17447 / CIP 109464 / GPTSA100-9</strain>
    </source>
</reference>
<evidence type="ECO:0000256" key="2">
    <source>
        <dbReference type="ARBA" id="ARBA00012000"/>
    </source>
</evidence>
<dbReference type="PANTHER" id="PTHR43003">
    <property type="entry name" value="DNA-3-METHYLADENINE GLYCOSYLASE"/>
    <property type="match status" value="1"/>
</dbReference>
<comment type="catalytic activity">
    <reaction evidence="1">
        <text>Hydrolysis of alkylated DNA, releasing 3-methyladenine, 3-methylguanine, 7-methylguanine and 7-methyladenine.</text>
        <dbReference type="EC" id="3.2.2.21"/>
    </reaction>
</comment>
<evidence type="ECO:0000256" key="4">
    <source>
        <dbReference type="ARBA" id="ARBA00023204"/>
    </source>
</evidence>
<evidence type="ECO:0000313" key="7">
    <source>
        <dbReference type="Proteomes" id="UP000007599"/>
    </source>
</evidence>
<dbReference type="RefSeq" id="WP_014387601.1">
    <property type="nucleotide sequence ID" value="NC_017025.1"/>
</dbReference>
<feature type="domain" description="HhH-GPD" evidence="5">
    <location>
        <begin position="42"/>
        <end position="194"/>
    </location>
</feature>
<evidence type="ECO:0000256" key="1">
    <source>
        <dbReference type="ARBA" id="ARBA00000086"/>
    </source>
</evidence>
<dbReference type="AlphaFoldDB" id="H8XQG3"/>
<dbReference type="PATRIC" id="fig|1094466.5.peg.460"/>
<dbReference type="SUPFAM" id="SSF48150">
    <property type="entry name" value="DNA-glycosylase"/>
    <property type="match status" value="1"/>
</dbReference>
<dbReference type="InterPro" id="IPR003265">
    <property type="entry name" value="HhH-GPD_domain"/>
</dbReference>
<dbReference type="GO" id="GO:0008725">
    <property type="term" value="F:DNA-3-methyladenine glycosylase activity"/>
    <property type="evidence" value="ECO:0007669"/>
    <property type="project" value="TreeGrafter"/>
</dbReference>
<organism evidence="6 7">
    <name type="scientific">Flavobacterium indicum (strain DSM 17447 / CIP 109464 / GPTSA100-9)</name>
    <dbReference type="NCBI Taxonomy" id="1094466"/>
    <lineage>
        <taxon>Bacteria</taxon>
        <taxon>Pseudomonadati</taxon>
        <taxon>Bacteroidota</taxon>
        <taxon>Flavobacteriia</taxon>
        <taxon>Flavobacteriales</taxon>
        <taxon>Flavobacteriaceae</taxon>
        <taxon>Flavobacterium</taxon>
    </lineage>
</organism>
<dbReference type="GO" id="GO:0043916">
    <property type="term" value="F:DNA-7-methylguanine glycosylase activity"/>
    <property type="evidence" value="ECO:0007669"/>
    <property type="project" value="TreeGrafter"/>
</dbReference>
<dbReference type="PANTHER" id="PTHR43003:SF5">
    <property type="entry name" value="DNA-3-METHYLADENINE GLYCOSYLASE"/>
    <property type="match status" value="1"/>
</dbReference>